<dbReference type="eggNOG" id="ENOG50320GN">
    <property type="taxonomic scope" value="Bacteria"/>
</dbReference>
<sequence>MKTPEQYYAIARDMFFSAHPSFSTALDEISETDAKQAGMTLQQCREMQAERIYAAFLRQKKLDGVIFSIQLAEPDKQVAAVAIENYLKSHAAALGMTWEEFCIKNEL</sequence>
<name>A0A095UBT3_9GAMM</name>
<evidence type="ECO:0000313" key="1">
    <source>
        <dbReference type="EMBL" id="KGD71908.1"/>
    </source>
</evidence>
<accession>A0A095UBT3</accession>
<organism evidence="1 2">
    <name type="scientific">Tatumella morbirosei</name>
    <dbReference type="NCBI Taxonomy" id="642227"/>
    <lineage>
        <taxon>Bacteria</taxon>
        <taxon>Pseudomonadati</taxon>
        <taxon>Pseudomonadota</taxon>
        <taxon>Gammaproteobacteria</taxon>
        <taxon>Enterobacterales</taxon>
        <taxon>Erwiniaceae</taxon>
        <taxon>Tatumella</taxon>
    </lineage>
</organism>
<reference evidence="1" key="1">
    <citation type="submission" date="2014-12" db="EMBL/GenBank/DDBJ databases">
        <title>The draft genome of the Tatumella morbirosei type strain, LMG23360T isolated from pineapple rot.</title>
        <authorList>
            <person name="Smits T.H."/>
            <person name="Palmer M."/>
            <person name="Venter S.N."/>
            <person name="Duffy B."/>
            <person name="Steenkamp E.T."/>
            <person name="Chan W.Y."/>
            <person name="Coutinho T.A."/>
            <person name="Coetzee M.P."/>
            <person name="De Maayer P."/>
        </authorList>
    </citation>
    <scope>NUCLEOTIDE SEQUENCE [LARGE SCALE GENOMIC DNA]</scope>
    <source>
        <strain evidence="1">LMG 23360</strain>
    </source>
</reference>
<dbReference type="AlphaFoldDB" id="A0A095UBT3"/>
<dbReference type="InterPro" id="IPR045662">
    <property type="entry name" value="DUF6388"/>
</dbReference>
<comment type="caution">
    <text evidence="1">The sequence shown here is derived from an EMBL/GenBank/DDBJ whole genome shotgun (WGS) entry which is preliminary data.</text>
</comment>
<protein>
    <submittedName>
        <fullName evidence="1">Uncharacterized protein</fullName>
    </submittedName>
</protein>
<keyword evidence="2" id="KW-1185">Reference proteome</keyword>
<gene>
    <name evidence="1" type="ORF">HA49_13860</name>
</gene>
<evidence type="ECO:0000313" key="2">
    <source>
        <dbReference type="Proteomes" id="UP000029577"/>
    </source>
</evidence>
<dbReference type="Proteomes" id="UP000029577">
    <property type="component" value="Unassembled WGS sequence"/>
</dbReference>
<dbReference type="OrthoDB" id="6964652at2"/>
<dbReference type="Pfam" id="PF19925">
    <property type="entry name" value="DUF6388"/>
    <property type="match status" value="1"/>
</dbReference>
<dbReference type="RefSeq" id="WP_038021029.1">
    <property type="nucleotide sequence ID" value="NZ_JPKR02000003.1"/>
</dbReference>
<dbReference type="EMBL" id="JPKR02000003">
    <property type="protein sequence ID" value="KGD71908.1"/>
    <property type="molecule type" value="Genomic_DNA"/>
</dbReference>
<proteinExistence type="predicted"/>